<name>A0A835Q1T6_VANPL</name>
<sequence length="131" mass="13873">MPQGCAMQQVDAGERRVVCPKPRRLSVLPFQPAEGSDPKPVKDLLAMLLPKQPDPCPPFLCGSPPRRYNNPVVHDARFGEAVPIGSVPVEPAVNGSGSASRAAFALVRYGLAPAAVRVEGFDHNRGIPAVA</sequence>
<dbReference type="Proteomes" id="UP000636800">
    <property type="component" value="Chromosome 10"/>
</dbReference>
<keyword evidence="2" id="KW-1185">Reference proteome</keyword>
<evidence type="ECO:0000313" key="1">
    <source>
        <dbReference type="EMBL" id="KAG0464074.1"/>
    </source>
</evidence>
<accession>A0A835Q1T6</accession>
<dbReference type="OrthoDB" id="1924787at2759"/>
<gene>
    <name evidence="1" type="ORF">HPP92_020143</name>
</gene>
<evidence type="ECO:0000313" key="2">
    <source>
        <dbReference type="Proteomes" id="UP000636800"/>
    </source>
</evidence>
<comment type="caution">
    <text evidence="1">The sequence shown here is derived from an EMBL/GenBank/DDBJ whole genome shotgun (WGS) entry which is preliminary data.</text>
</comment>
<proteinExistence type="predicted"/>
<dbReference type="PANTHER" id="PTHR33384:SF1">
    <property type="entry name" value="EXPRESSED PROTEIN"/>
    <property type="match status" value="1"/>
</dbReference>
<dbReference type="AlphaFoldDB" id="A0A835Q1T6"/>
<protein>
    <submittedName>
        <fullName evidence="1">Uncharacterized protein</fullName>
    </submittedName>
</protein>
<organism evidence="1 2">
    <name type="scientific">Vanilla planifolia</name>
    <name type="common">Vanilla</name>
    <dbReference type="NCBI Taxonomy" id="51239"/>
    <lineage>
        <taxon>Eukaryota</taxon>
        <taxon>Viridiplantae</taxon>
        <taxon>Streptophyta</taxon>
        <taxon>Embryophyta</taxon>
        <taxon>Tracheophyta</taxon>
        <taxon>Spermatophyta</taxon>
        <taxon>Magnoliopsida</taxon>
        <taxon>Liliopsida</taxon>
        <taxon>Asparagales</taxon>
        <taxon>Orchidaceae</taxon>
        <taxon>Vanilloideae</taxon>
        <taxon>Vanilleae</taxon>
        <taxon>Vanilla</taxon>
    </lineage>
</organism>
<dbReference type="PANTHER" id="PTHR33384">
    <property type="entry name" value="EXPRESSED PROTEIN"/>
    <property type="match status" value="1"/>
</dbReference>
<reference evidence="1 2" key="1">
    <citation type="journal article" date="2020" name="Nat. Food">
        <title>A phased Vanilla planifolia genome enables genetic improvement of flavour and production.</title>
        <authorList>
            <person name="Hasing T."/>
            <person name="Tang H."/>
            <person name="Brym M."/>
            <person name="Khazi F."/>
            <person name="Huang T."/>
            <person name="Chambers A.H."/>
        </authorList>
    </citation>
    <scope>NUCLEOTIDE SEQUENCE [LARGE SCALE GENOMIC DNA]</scope>
    <source>
        <tissue evidence="1">Leaf</tissue>
    </source>
</reference>
<dbReference type="EMBL" id="JADCNL010000010">
    <property type="protein sequence ID" value="KAG0464074.1"/>
    <property type="molecule type" value="Genomic_DNA"/>
</dbReference>